<dbReference type="InterPro" id="IPR036322">
    <property type="entry name" value="WD40_repeat_dom_sf"/>
</dbReference>
<keyword evidence="2" id="KW-0677">Repeat</keyword>
<dbReference type="OrthoDB" id="727118at2759"/>
<dbReference type="PROSITE" id="PS50082">
    <property type="entry name" value="WD_REPEATS_2"/>
    <property type="match status" value="1"/>
</dbReference>
<gene>
    <name evidence="4" type="ORF">BJ684DRAFT_10295</name>
</gene>
<accession>A0A4P9Y3K9</accession>
<dbReference type="PROSITE" id="PS50294">
    <property type="entry name" value="WD_REPEATS_REGION"/>
    <property type="match status" value="1"/>
</dbReference>
<dbReference type="EMBL" id="KZ988060">
    <property type="protein sequence ID" value="RKP13284.1"/>
    <property type="molecule type" value="Genomic_DNA"/>
</dbReference>
<keyword evidence="5" id="KW-1185">Reference proteome</keyword>
<dbReference type="InterPro" id="IPR015943">
    <property type="entry name" value="WD40/YVTN_repeat-like_dom_sf"/>
</dbReference>
<dbReference type="InterPro" id="IPR001680">
    <property type="entry name" value="WD40_rpt"/>
</dbReference>
<evidence type="ECO:0000256" key="2">
    <source>
        <dbReference type="ARBA" id="ARBA00022737"/>
    </source>
</evidence>
<dbReference type="AlphaFoldDB" id="A0A4P9Y3K9"/>
<feature type="repeat" description="WD" evidence="3">
    <location>
        <begin position="67"/>
        <end position="108"/>
    </location>
</feature>
<evidence type="ECO:0000256" key="1">
    <source>
        <dbReference type="ARBA" id="ARBA00022574"/>
    </source>
</evidence>
<dbReference type="Pfam" id="PF00400">
    <property type="entry name" value="WD40"/>
    <property type="match status" value="2"/>
</dbReference>
<organism evidence="4 5">
    <name type="scientific">Piptocephalis cylindrospora</name>
    <dbReference type="NCBI Taxonomy" id="1907219"/>
    <lineage>
        <taxon>Eukaryota</taxon>
        <taxon>Fungi</taxon>
        <taxon>Fungi incertae sedis</taxon>
        <taxon>Zoopagomycota</taxon>
        <taxon>Zoopagomycotina</taxon>
        <taxon>Zoopagomycetes</taxon>
        <taxon>Zoopagales</taxon>
        <taxon>Piptocephalidaceae</taxon>
        <taxon>Piptocephalis</taxon>
    </lineage>
</organism>
<dbReference type="SMART" id="SM00320">
    <property type="entry name" value="WD40"/>
    <property type="match status" value="3"/>
</dbReference>
<evidence type="ECO:0000313" key="5">
    <source>
        <dbReference type="Proteomes" id="UP000267251"/>
    </source>
</evidence>
<dbReference type="PANTHER" id="PTHR15653">
    <property type="entry name" value="STRIATIN"/>
    <property type="match status" value="1"/>
</dbReference>
<evidence type="ECO:0000313" key="4">
    <source>
        <dbReference type="EMBL" id="RKP13284.1"/>
    </source>
</evidence>
<dbReference type="PANTHER" id="PTHR15653:SF0">
    <property type="entry name" value="CONNECTOR OF KINASE TO AP-1, ISOFORM E"/>
    <property type="match status" value="1"/>
</dbReference>
<evidence type="ECO:0000256" key="3">
    <source>
        <dbReference type="PROSITE-ProRule" id="PRU00221"/>
    </source>
</evidence>
<keyword evidence="1 3" id="KW-0853">WD repeat</keyword>
<proteinExistence type="predicted"/>
<protein>
    <submittedName>
        <fullName evidence="4">Striatin-3-like protein</fullName>
    </submittedName>
</protein>
<dbReference type="Proteomes" id="UP000267251">
    <property type="component" value="Unassembled WGS sequence"/>
</dbReference>
<dbReference type="InterPro" id="IPR019775">
    <property type="entry name" value="WD40_repeat_CS"/>
</dbReference>
<dbReference type="PROSITE" id="PS00678">
    <property type="entry name" value="WD_REPEATS_1"/>
    <property type="match status" value="1"/>
</dbReference>
<dbReference type="Gene3D" id="2.130.10.10">
    <property type="entry name" value="YVTN repeat-like/Quinoprotein amine dehydrogenase"/>
    <property type="match status" value="1"/>
</dbReference>
<name>A0A4P9Y3K9_9FUNG</name>
<dbReference type="InterPro" id="IPR051488">
    <property type="entry name" value="WD_repeat_striatin"/>
</dbReference>
<dbReference type="SUPFAM" id="SSF50978">
    <property type="entry name" value="WD40 repeat-like"/>
    <property type="match status" value="1"/>
</dbReference>
<sequence length="145" mass="15408">MVSAGWSVGPISSLLLSSHPTSLVDGTQATQVNHITTHANLPLLCTAHEDTIIRFMDVGSGKCVHSQVGHVDSVSSLDFSPFGDALASGGHDGSVRVWDVRTYSCLQDIMAHRRKGDEGVCCVQYHPTLPWLGSSGADSVVKIHS</sequence>
<reference evidence="5" key="1">
    <citation type="journal article" date="2018" name="Nat. Microbiol.">
        <title>Leveraging single-cell genomics to expand the fungal tree of life.</title>
        <authorList>
            <person name="Ahrendt S.R."/>
            <person name="Quandt C.A."/>
            <person name="Ciobanu D."/>
            <person name="Clum A."/>
            <person name="Salamov A."/>
            <person name="Andreopoulos B."/>
            <person name="Cheng J.F."/>
            <person name="Woyke T."/>
            <person name="Pelin A."/>
            <person name="Henrissat B."/>
            <person name="Reynolds N.K."/>
            <person name="Benny G.L."/>
            <person name="Smith M.E."/>
            <person name="James T.Y."/>
            <person name="Grigoriev I.V."/>
        </authorList>
    </citation>
    <scope>NUCLEOTIDE SEQUENCE [LARGE SCALE GENOMIC DNA]</scope>
</reference>